<protein>
    <submittedName>
        <fullName evidence="1">Uncharacterized protein</fullName>
    </submittedName>
</protein>
<evidence type="ECO:0000313" key="1">
    <source>
        <dbReference type="EMBL" id="RZO77074.1"/>
    </source>
</evidence>
<dbReference type="AlphaFoldDB" id="A0A520S3P6"/>
<name>A0A520S3P6_9GAMM</name>
<gene>
    <name evidence="1" type="ORF">EVA68_02355</name>
</gene>
<accession>A0A520S3P6</accession>
<dbReference type="Proteomes" id="UP000316199">
    <property type="component" value="Unassembled WGS sequence"/>
</dbReference>
<proteinExistence type="predicted"/>
<reference evidence="1 2" key="1">
    <citation type="submission" date="2019-02" db="EMBL/GenBank/DDBJ databases">
        <title>Prokaryotic population dynamics and viral predation in marine succession experiment using metagenomics: the confinement effect.</title>
        <authorList>
            <person name="Haro-Moreno J.M."/>
            <person name="Rodriguez-Valera F."/>
            <person name="Lopez-Perez M."/>
        </authorList>
    </citation>
    <scope>NUCLEOTIDE SEQUENCE [LARGE SCALE GENOMIC DNA]</scope>
    <source>
        <strain evidence="1">MED-G157</strain>
    </source>
</reference>
<sequence>MARFLSLAEDAFTRQRLTSPIDDNAYLWYSQVLALNPNNTTAKHGISDIVEQYLSWAIKTFETDSLVRALDYIAKAKSVDDTHSNIALVEANIISRSLILETSFAINQQKLASRHKSVKVQMRDIAMEIDRLNARVVIQARSDIEGRWIYKQLNFHSTMRIRATFKISQSPQVTLHY</sequence>
<organism evidence="1 2">
    <name type="scientific">OM182 bacterium</name>
    <dbReference type="NCBI Taxonomy" id="2510334"/>
    <lineage>
        <taxon>Bacteria</taxon>
        <taxon>Pseudomonadati</taxon>
        <taxon>Pseudomonadota</taxon>
        <taxon>Gammaproteobacteria</taxon>
        <taxon>OMG group</taxon>
        <taxon>OM182 clade</taxon>
    </lineage>
</organism>
<comment type="caution">
    <text evidence="1">The sequence shown here is derived from an EMBL/GenBank/DDBJ whole genome shotgun (WGS) entry which is preliminary data.</text>
</comment>
<evidence type="ECO:0000313" key="2">
    <source>
        <dbReference type="Proteomes" id="UP000316199"/>
    </source>
</evidence>
<dbReference type="EMBL" id="SHAG01000005">
    <property type="protein sequence ID" value="RZO77074.1"/>
    <property type="molecule type" value="Genomic_DNA"/>
</dbReference>